<dbReference type="AlphaFoldDB" id="A0A397JZL0"/>
<dbReference type="Gene3D" id="3.60.130.30">
    <property type="match status" value="1"/>
</dbReference>
<proteinExistence type="predicted"/>
<organism evidence="1 2">
    <name type="scientific">Diversispora epigaea</name>
    <dbReference type="NCBI Taxonomy" id="1348612"/>
    <lineage>
        <taxon>Eukaryota</taxon>
        <taxon>Fungi</taxon>
        <taxon>Fungi incertae sedis</taxon>
        <taxon>Mucoromycota</taxon>
        <taxon>Glomeromycotina</taxon>
        <taxon>Glomeromycetes</taxon>
        <taxon>Diversisporales</taxon>
        <taxon>Diversisporaceae</taxon>
        <taxon>Diversispora</taxon>
    </lineage>
</organism>
<dbReference type="Proteomes" id="UP000266861">
    <property type="component" value="Unassembled WGS sequence"/>
</dbReference>
<dbReference type="OrthoDB" id="2749837at2759"/>
<keyword evidence="2" id="KW-1185">Reference proteome</keyword>
<reference evidence="1 2" key="1">
    <citation type="submission" date="2018-08" db="EMBL/GenBank/DDBJ databases">
        <title>Genome and evolution of the arbuscular mycorrhizal fungus Diversispora epigaea (formerly Glomus versiforme) and its bacterial endosymbionts.</title>
        <authorList>
            <person name="Sun X."/>
            <person name="Fei Z."/>
            <person name="Harrison M."/>
        </authorList>
    </citation>
    <scope>NUCLEOTIDE SEQUENCE [LARGE SCALE GENOMIC DNA]</scope>
    <source>
        <strain evidence="1 2">IT104</strain>
    </source>
</reference>
<name>A0A397JZL0_9GLOM</name>
<dbReference type="STRING" id="1348612.A0A397JZL0"/>
<comment type="caution">
    <text evidence="1">The sequence shown here is derived from an EMBL/GenBank/DDBJ whole genome shotgun (WGS) entry which is preliminary data.</text>
</comment>
<gene>
    <name evidence="1" type="ORF">Glove_9g372</name>
</gene>
<protein>
    <recommendedName>
        <fullName evidence="3">Fe2OG dioxygenase domain-containing protein</fullName>
    </recommendedName>
</protein>
<accession>A0A397JZL0</accession>
<evidence type="ECO:0000313" key="2">
    <source>
        <dbReference type="Proteomes" id="UP000266861"/>
    </source>
</evidence>
<dbReference type="EMBL" id="PQFF01000007">
    <property type="protein sequence ID" value="RHZ89930.1"/>
    <property type="molecule type" value="Genomic_DNA"/>
</dbReference>
<evidence type="ECO:0000313" key="1">
    <source>
        <dbReference type="EMBL" id="RHZ89930.1"/>
    </source>
</evidence>
<sequence length="715" mass="82175">MLIFNFIISIVVKQLLIKQLEITGFLIRECTKNYSLKLSNIPLVYLQLIISIKDDVDKDNIIWDKVARWFNDSFKIQITKSQKEELINSAKQNNGLAKNENIHCFDNPGCIVDQNGQTLIHLEKVNDSDALLKATKAVNEYYFHLVDENNASHQSVKFCQNFIEHFGAYRLYTNLPYTSLHTASTHNTDHQICVDNLLYSLVPLSNYINKFVQDNYSNMYLKLRQLSLGPFVPKPFGIFSMIAINFNTISDYHWDENDAPNCLCCLIPLGDFQGGELYFPQLRTLVPLRPGQIVAFSSHFLLHGNFPLTRGIRHSIVYFVHNVCFNNNLDNMEIMDINEAELIKDLYDNQSLNTTRIKLTEALTYQKNMANGCTDKKRGDILLYHAINGLGAEKESLPHQDKIQNIEINRSKIPLYNFKAKLRNSTDDYFANELNVLFLFGRIKHKKKYEKEKIKEKTKGELEGELEGKLEGELEGKLKVLEKISVFELAYFVALRPHILNLANKIFEGNNMSSISYTSVSTSSAPVSISPVISPSELSLLREQSKLLFLRIRICPKGLKEEIIRRIRPGIDMHSSVARSIIEKFSSMINSDRDKLNTFALTSAKEIIEEERWREVSNVNVNTIEKLVTKDSIKLVFNSHLKYVRLPQNNEEGMKKLLELYQAVVKIHIINKLKDGQKSSASLEVKNLDYITKNLKFNSVSGKNYAYEFDLDHFV</sequence>
<evidence type="ECO:0008006" key="3">
    <source>
        <dbReference type="Google" id="ProtNLM"/>
    </source>
</evidence>